<evidence type="ECO:0000256" key="1">
    <source>
        <dbReference type="SAM" id="MobiDB-lite"/>
    </source>
</evidence>
<name>A0A381EC37_9GAMM</name>
<accession>A0A381EC37</accession>
<dbReference type="AlphaFoldDB" id="A0A381EC37"/>
<organism evidence="2 3">
    <name type="scientific">Cardiobacterium valvarum</name>
    <dbReference type="NCBI Taxonomy" id="194702"/>
    <lineage>
        <taxon>Bacteria</taxon>
        <taxon>Pseudomonadati</taxon>
        <taxon>Pseudomonadota</taxon>
        <taxon>Gammaproteobacteria</taxon>
        <taxon>Cardiobacteriales</taxon>
        <taxon>Cardiobacteriaceae</taxon>
        <taxon>Cardiobacterium</taxon>
    </lineage>
</organism>
<proteinExistence type="predicted"/>
<feature type="region of interest" description="Disordered" evidence="1">
    <location>
        <begin position="44"/>
        <end position="66"/>
    </location>
</feature>
<dbReference type="InterPro" id="IPR008861">
    <property type="entry name" value="GpX-like"/>
</dbReference>
<dbReference type="EMBL" id="UFUW01000001">
    <property type="protein sequence ID" value="SUX24581.1"/>
    <property type="molecule type" value="Genomic_DNA"/>
</dbReference>
<keyword evidence="3" id="KW-1185">Reference proteome</keyword>
<protein>
    <submittedName>
        <fullName evidence="2">Phage Tail Protein X</fullName>
    </submittedName>
</protein>
<evidence type="ECO:0000313" key="3">
    <source>
        <dbReference type="Proteomes" id="UP000254572"/>
    </source>
</evidence>
<reference evidence="2 3" key="1">
    <citation type="submission" date="2018-06" db="EMBL/GenBank/DDBJ databases">
        <authorList>
            <consortium name="Pathogen Informatics"/>
            <person name="Doyle S."/>
        </authorList>
    </citation>
    <scope>NUCLEOTIDE SEQUENCE [LARGE SCALE GENOMIC DNA]</scope>
    <source>
        <strain evidence="2 3">NCTC13294</strain>
    </source>
</reference>
<dbReference type="Pfam" id="PF05489">
    <property type="entry name" value="Phage_tail_X"/>
    <property type="match status" value="1"/>
</dbReference>
<dbReference type="OrthoDB" id="8759063at2"/>
<dbReference type="Proteomes" id="UP000254572">
    <property type="component" value="Unassembled WGS sequence"/>
</dbReference>
<gene>
    <name evidence="2" type="ORF">NCTC13294_01948</name>
</gene>
<evidence type="ECO:0000313" key="2">
    <source>
        <dbReference type="EMBL" id="SUX24581.1"/>
    </source>
</evidence>
<sequence>MQTAYAHQHETLDDVLYRITGNTAPIAQVMAANPHALHSPRLAEGMPIHIPRTPAAKPAPTVKLWE</sequence>
<dbReference type="RefSeq" id="WP_115612135.1">
    <property type="nucleotide sequence ID" value="NZ_JBHLZC010000003.1"/>
</dbReference>